<protein>
    <recommendedName>
        <fullName evidence="3">DUF1214 domain-containing protein</fullName>
    </recommendedName>
</protein>
<comment type="caution">
    <text evidence="1">The sequence shown here is derived from an EMBL/GenBank/DDBJ whole genome shotgun (WGS) entry which is preliminary data.</text>
</comment>
<proteinExistence type="predicted"/>
<organism evidence="1 2">
    <name type="scientific">Parafrankia soli</name>
    <dbReference type="NCBI Taxonomy" id="2599596"/>
    <lineage>
        <taxon>Bacteria</taxon>
        <taxon>Bacillati</taxon>
        <taxon>Actinomycetota</taxon>
        <taxon>Actinomycetes</taxon>
        <taxon>Frankiales</taxon>
        <taxon>Frankiaceae</taxon>
        <taxon>Parafrankia</taxon>
    </lineage>
</organism>
<dbReference type="Proteomes" id="UP000179769">
    <property type="component" value="Unassembled WGS sequence"/>
</dbReference>
<evidence type="ECO:0000313" key="1">
    <source>
        <dbReference type="EMBL" id="OHV30296.1"/>
    </source>
</evidence>
<accession>A0A1S1Q9P0</accession>
<name>A0A1S1Q9P0_9ACTN</name>
<gene>
    <name evidence="1" type="ORF">BBK14_16935</name>
</gene>
<dbReference type="RefSeq" id="WP_071062974.1">
    <property type="nucleotide sequence ID" value="NZ_MAXA01000180.1"/>
</dbReference>
<sequence>MTFAGDPDTRPVLATPAQILAEETLLQLLDDPALKNVRAELYAELAATPRGQTKSGAATLDEAMSQWTNSLVMAEIGNFLPTPAPVWGTDDTPREWLGHTLPGVGTSGDNPDALYRTTFLEGDRRYEVVGQFDLARRPAQLNIELHRGNKVSPPPIDLNKSDLTPLASITDRDLQIAADGSFRITIGPEPESPVHLLSAPGRLTLGSRDMLADWDQRPSRMELRPLDDVPPGTFDPAEIGKAALRDLPPYVRFWAKFPELWFGGLKGNKITPAQGRNGSMAGFMAALSWDLAADQAIIVTTDPIGAAYTGFQMMDPWMISANGKQAQVSLNRGQTAPNPDGTFTFVLSHEDRGVANWLDTTGLAEGLGLIRWQAAPAGATIDTSTLVREFKVVSLSEVDALPDLPRVTPEQRAAQLAARVEGYNKRTL</sequence>
<keyword evidence="2" id="KW-1185">Reference proteome</keyword>
<reference evidence="2" key="1">
    <citation type="submission" date="2016-07" db="EMBL/GenBank/DDBJ databases">
        <title>Frankia sp. NRRL B-16219 Genome sequencing.</title>
        <authorList>
            <person name="Ghodhbane-Gtari F."/>
            <person name="Swanson E."/>
            <person name="Gueddou A."/>
            <person name="Louati M."/>
            <person name="Nouioui I."/>
            <person name="Hezbri K."/>
            <person name="Abebe-Akele F."/>
            <person name="Simpson S."/>
            <person name="Morris K."/>
            <person name="Thomas K."/>
            <person name="Gtari M."/>
            <person name="Tisa L.S."/>
        </authorList>
    </citation>
    <scope>NUCLEOTIDE SEQUENCE [LARGE SCALE GENOMIC DNA]</scope>
    <source>
        <strain evidence="2">NRRL B-16219</strain>
    </source>
</reference>
<evidence type="ECO:0000313" key="2">
    <source>
        <dbReference type="Proteomes" id="UP000179769"/>
    </source>
</evidence>
<dbReference type="OrthoDB" id="3204158at2"/>
<dbReference type="AlphaFoldDB" id="A0A1S1Q9P0"/>
<dbReference type="EMBL" id="MAXA01000180">
    <property type="protein sequence ID" value="OHV30296.1"/>
    <property type="molecule type" value="Genomic_DNA"/>
</dbReference>
<evidence type="ECO:0008006" key="3">
    <source>
        <dbReference type="Google" id="ProtNLM"/>
    </source>
</evidence>